<dbReference type="NCBIfam" id="TIGR00254">
    <property type="entry name" value="GGDEF"/>
    <property type="match status" value="1"/>
</dbReference>
<evidence type="ECO:0000313" key="7">
    <source>
        <dbReference type="Proteomes" id="UP000198575"/>
    </source>
</evidence>
<dbReference type="InterPro" id="IPR013783">
    <property type="entry name" value="Ig-like_fold"/>
</dbReference>
<dbReference type="Gene3D" id="2.60.40.10">
    <property type="entry name" value="Immunoglobulins"/>
    <property type="match status" value="1"/>
</dbReference>
<accession>A0A1I4XVY1</accession>
<dbReference type="PANTHER" id="PTHR45138">
    <property type="entry name" value="REGULATORY COMPONENTS OF SENSORY TRANSDUCTION SYSTEM"/>
    <property type="match status" value="1"/>
</dbReference>
<dbReference type="InterPro" id="IPR043128">
    <property type="entry name" value="Rev_trsase/Diguanyl_cyclase"/>
</dbReference>
<dbReference type="EC" id="2.7.7.65" evidence="2"/>
<keyword evidence="7" id="KW-1185">Reference proteome</keyword>
<evidence type="ECO:0000313" key="6">
    <source>
        <dbReference type="EMBL" id="SFN29419.1"/>
    </source>
</evidence>
<keyword evidence="4" id="KW-0812">Transmembrane</keyword>
<evidence type="ECO:0000256" key="4">
    <source>
        <dbReference type="SAM" id="Phobius"/>
    </source>
</evidence>
<dbReference type="Pfam" id="PF00990">
    <property type="entry name" value="GGDEF"/>
    <property type="match status" value="1"/>
</dbReference>
<evidence type="ECO:0000256" key="3">
    <source>
        <dbReference type="ARBA" id="ARBA00034247"/>
    </source>
</evidence>
<dbReference type="SUPFAM" id="SSF63829">
    <property type="entry name" value="Calcium-dependent phosphotriesterase"/>
    <property type="match status" value="1"/>
</dbReference>
<keyword evidence="4" id="KW-0472">Membrane</keyword>
<sequence length="1069" mass="118731">MRDAITGPRADDNAACIVHARRVPDRSAPIRQTTVLPADLTTPKPEKRPGMRLRVPTALLGMLACLLAPMPADATASLDLADEGAPRFTVYGPREGLSEEIWSTVGVDARGFVWAGSASSLARFDGYRWTPWPFADAHSLVRDMQADGKGGLWAIFEREGLARLDGSQWSLYPATSKFHQRFSDIRHADGSDDLWVSLDTGFWHFEAGEWRSDPGNDSVQKGPAARIEETDTLFGEPRQWMLTTLDGLWYRKRADPRAPAAWQRFERPEFRGWHGTDMLRTQHGGEEELWITSYGDGLARIRKDGVRIWRAASGELPTEALYTLRATTSAAGKQTIWIASRAGLLRIIDDKIAVFDRRHGLPSDAVRGIKVQRNADGTDLLWLATEGGIARAALTPSQWQTVTLMGARENGVFAVLPETDAGGQRQLWVGTAKQGLGLLRAGEWRYFTAANGYLPAEGVRQIWNLPGPDGRRWRLLSLVGGQLLRVHDALRFEPMSVPWTLGPDEAASHAIGRRIDGRNELWFATLHSGIFRLRNGRWTRFIAEGVDPDWTVVGLAEQVDASGRSWLWAASNRGLARFDGEHWRLLPADTVMDADGFRSVTPIVDGSRTILWASSNRSGVVRLDVTDPEHPRRLTDTQVPAPPDPTVYSVVPDRQGRIYVCTNNGVQQLTRQSDGSYAERVFRRRDGLVHDECNTNAQAIDDQDRYWVGTLGGLGVFDPGIHTGSRDTQPKPLHFTDWIADGVSTDPQDRDEWKLPAGTREVQIEFTVLSGLREQESTYRSELLGIDDGPGAWSHDHARRFSGLAPGDYELRVEARDFAGTPSSPRVLKFSVDARWWEQPLVRMAFVLLLAALVAGLVLLYNRGLRARQRRLKREVAERTLEIRAANARLTELSYQDPLTGVANRRRLMEALDAAIERSVVRGLPVGLMVIDVDHFKQYNDQYGHLAGDVALRAIAQALQSATREQDLVARFGGEEFACLLIDADIDIVAGCAERMRALVEALPPRTLGNRTQTVTISAGVLSRIPAPGEHAADLLRDADRALYQAKHEGRNCVRRANSASAMQPTRAT</sequence>
<dbReference type="SUPFAM" id="SSF55073">
    <property type="entry name" value="Nucleotide cyclase"/>
    <property type="match status" value="1"/>
</dbReference>
<dbReference type="EMBL" id="FOVF01000012">
    <property type="protein sequence ID" value="SFN29419.1"/>
    <property type="molecule type" value="Genomic_DNA"/>
</dbReference>
<dbReference type="GO" id="GO:0043709">
    <property type="term" value="P:cell adhesion involved in single-species biofilm formation"/>
    <property type="evidence" value="ECO:0007669"/>
    <property type="project" value="TreeGrafter"/>
</dbReference>
<dbReference type="Gene3D" id="3.30.70.270">
    <property type="match status" value="1"/>
</dbReference>
<organism evidence="6 7">
    <name type="scientific">Dokdonella immobilis</name>
    <dbReference type="NCBI Taxonomy" id="578942"/>
    <lineage>
        <taxon>Bacteria</taxon>
        <taxon>Pseudomonadati</taxon>
        <taxon>Pseudomonadota</taxon>
        <taxon>Gammaproteobacteria</taxon>
        <taxon>Lysobacterales</taxon>
        <taxon>Rhodanobacteraceae</taxon>
        <taxon>Dokdonella</taxon>
    </lineage>
</organism>
<dbReference type="GO" id="GO:0052621">
    <property type="term" value="F:diguanylate cyclase activity"/>
    <property type="evidence" value="ECO:0007669"/>
    <property type="project" value="UniProtKB-EC"/>
</dbReference>
<dbReference type="FunFam" id="3.30.70.270:FF:000001">
    <property type="entry name" value="Diguanylate cyclase domain protein"/>
    <property type="match status" value="1"/>
</dbReference>
<dbReference type="STRING" id="578942.SAMN05216289_11244"/>
<evidence type="ECO:0000256" key="1">
    <source>
        <dbReference type="ARBA" id="ARBA00001946"/>
    </source>
</evidence>
<name>A0A1I4XVY1_9GAMM</name>
<feature type="domain" description="GGDEF" evidence="5">
    <location>
        <begin position="924"/>
        <end position="1059"/>
    </location>
</feature>
<dbReference type="SMART" id="SM00267">
    <property type="entry name" value="GGDEF"/>
    <property type="match status" value="1"/>
</dbReference>
<feature type="transmembrane region" description="Helical" evidence="4">
    <location>
        <begin position="841"/>
        <end position="861"/>
    </location>
</feature>
<evidence type="ECO:0000259" key="5">
    <source>
        <dbReference type="PROSITE" id="PS50887"/>
    </source>
</evidence>
<dbReference type="CDD" id="cd01949">
    <property type="entry name" value="GGDEF"/>
    <property type="match status" value="1"/>
</dbReference>
<evidence type="ECO:0000256" key="2">
    <source>
        <dbReference type="ARBA" id="ARBA00012528"/>
    </source>
</evidence>
<comment type="catalytic activity">
    <reaction evidence="3">
        <text>2 GTP = 3',3'-c-di-GMP + 2 diphosphate</text>
        <dbReference type="Rhea" id="RHEA:24898"/>
        <dbReference type="ChEBI" id="CHEBI:33019"/>
        <dbReference type="ChEBI" id="CHEBI:37565"/>
        <dbReference type="ChEBI" id="CHEBI:58805"/>
        <dbReference type="EC" id="2.7.7.65"/>
    </reaction>
</comment>
<dbReference type="PROSITE" id="PS50887">
    <property type="entry name" value="GGDEF"/>
    <property type="match status" value="1"/>
</dbReference>
<keyword evidence="4" id="KW-1133">Transmembrane helix</keyword>
<dbReference type="SUPFAM" id="SSF82171">
    <property type="entry name" value="DPP6 N-terminal domain-like"/>
    <property type="match status" value="1"/>
</dbReference>
<reference evidence="6 7" key="1">
    <citation type="submission" date="2016-10" db="EMBL/GenBank/DDBJ databases">
        <authorList>
            <person name="de Groot N.N."/>
        </authorList>
    </citation>
    <scope>NUCLEOTIDE SEQUENCE [LARGE SCALE GENOMIC DNA]</scope>
    <source>
        <strain evidence="6 7">CGMCC 1.7659</strain>
    </source>
</reference>
<dbReference type="InterPro" id="IPR000160">
    <property type="entry name" value="GGDEF_dom"/>
</dbReference>
<dbReference type="InterPro" id="IPR029787">
    <property type="entry name" value="Nucleotide_cyclase"/>
</dbReference>
<dbReference type="GO" id="GO:1902201">
    <property type="term" value="P:negative regulation of bacterial-type flagellum-dependent cell motility"/>
    <property type="evidence" value="ECO:0007669"/>
    <property type="project" value="TreeGrafter"/>
</dbReference>
<comment type="cofactor">
    <cofactor evidence="1">
        <name>Mg(2+)</name>
        <dbReference type="ChEBI" id="CHEBI:18420"/>
    </cofactor>
</comment>
<protein>
    <recommendedName>
        <fullName evidence="2">diguanylate cyclase</fullName>
        <ecNumber evidence="2">2.7.7.65</ecNumber>
    </recommendedName>
</protein>
<dbReference type="Proteomes" id="UP000198575">
    <property type="component" value="Unassembled WGS sequence"/>
</dbReference>
<dbReference type="Gene3D" id="2.130.10.10">
    <property type="entry name" value="YVTN repeat-like/Quinoprotein amine dehydrogenase"/>
    <property type="match status" value="3"/>
</dbReference>
<dbReference type="PANTHER" id="PTHR45138:SF9">
    <property type="entry name" value="DIGUANYLATE CYCLASE DGCM-RELATED"/>
    <property type="match status" value="1"/>
</dbReference>
<dbReference type="GO" id="GO:0005886">
    <property type="term" value="C:plasma membrane"/>
    <property type="evidence" value="ECO:0007669"/>
    <property type="project" value="TreeGrafter"/>
</dbReference>
<dbReference type="InterPro" id="IPR050469">
    <property type="entry name" value="Diguanylate_Cyclase"/>
</dbReference>
<proteinExistence type="predicted"/>
<dbReference type="InterPro" id="IPR015943">
    <property type="entry name" value="WD40/YVTN_repeat-like_dom_sf"/>
</dbReference>
<dbReference type="AlphaFoldDB" id="A0A1I4XVY1"/>
<gene>
    <name evidence="6" type="ORF">SAMN05216289_11244</name>
</gene>